<evidence type="ECO:0000313" key="3">
    <source>
        <dbReference type="Proteomes" id="UP000547528"/>
    </source>
</evidence>
<accession>A0A7W5XL67</accession>
<comment type="caution">
    <text evidence="2">The sequence shown here is derived from an EMBL/GenBank/DDBJ whole genome shotgun (WGS) entry which is preliminary data.</text>
</comment>
<dbReference type="Proteomes" id="UP000547528">
    <property type="component" value="Unassembled WGS sequence"/>
</dbReference>
<sequence>MIRMTLAPCRDSTAADWITTSRQWWWHLVTVGPQTFSAYARLRFIPDPAYPGQSENDMGRPPGVLDDVEQLRVAVDTLLPRTSAPEDGYLLLWDGWDDSQFPQRLRGGAQVPIGSGAKIPERNYWLCRVSLLDFVSGAAEEAWRTEAQVAMPPPAFIWPADRAWCITHDVDPHWAVIGADPAAIDALLTEPRLDIVAMAPNEEPPHFS</sequence>
<evidence type="ECO:0000313" key="1">
    <source>
        <dbReference type="EMBL" id="MBB3668326.1"/>
    </source>
</evidence>
<dbReference type="EMBL" id="JACIBT010000019">
    <property type="protein sequence ID" value="MBB3668432.1"/>
    <property type="molecule type" value="Genomic_DNA"/>
</dbReference>
<dbReference type="AlphaFoldDB" id="A0A7W5XL67"/>
<gene>
    <name evidence="1" type="ORF">FHX47_001960</name>
    <name evidence="2" type="ORF">FHX47_002067</name>
</gene>
<dbReference type="RefSeq" id="WP_183358734.1">
    <property type="nucleotide sequence ID" value="NZ_JACIBT010000014.1"/>
</dbReference>
<protein>
    <submittedName>
        <fullName evidence="2">Uncharacterized protein</fullName>
    </submittedName>
</protein>
<organism evidence="2 3">
    <name type="scientific">Garicola koreensis</name>
    <dbReference type="NCBI Taxonomy" id="1262554"/>
    <lineage>
        <taxon>Bacteria</taxon>
        <taxon>Bacillati</taxon>
        <taxon>Actinomycetota</taxon>
        <taxon>Actinomycetes</taxon>
        <taxon>Micrococcales</taxon>
        <taxon>Micrococcaceae</taxon>
        <taxon>Garicola</taxon>
    </lineage>
</organism>
<reference evidence="2 3" key="1">
    <citation type="submission" date="2020-08" db="EMBL/GenBank/DDBJ databases">
        <title>Sequencing the genomes of 1000 actinobacteria strains.</title>
        <authorList>
            <person name="Klenk H.-P."/>
        </authorList>
    </citation>
    <scope>NUCLEOTIDE SEQUENCE [LARGE SCALE GENOMIC DNA]</scope>
    <source>
        <strain evidence="2 3">DSM 28238</strain>
    </source>
</reference>
<proteinExistence type="predicted"/>
<name>A0A7W5XL67_9MICC</name>
<evidence type="ECO:0000313" key="2">
    <source>
        <dbReference type="EMBL" id="MBB3668432.1"/>
    </source>
</evidence>
<dbReference type="EMBL" id="JACIBT010000014">
    <property type="protein sequence ID" value="MBB3668326.1"/>
    <property type="molecule type" value="Genomic_DNA"/>
</dbReference>
<keyword evidence="3" id="KW-1185">Reference proteome</keyword>